<organism evidence="1 2">
    <name type="scientific">Ulvibacter litoralis</name>
    <dbReference type="NCBI Taxonomy" id="227084"/>
    <lineage>
        <taxon>Bacteria</taxon>
        <taxon>Pseudomonadati</taxon>
        <taxon>Bacteroidota</taxon>
        <taxon>Flavobacteriia</taxon>
        <taxon>Flavobacteriales</taxon>
        <taxon>Flavobacteriaceae</taxon>
        <taxon>Ulvibacter</taxon>
    </lineage>
</organism>
<gene>
    <name evidence="1" type="ORF">SAMN05421855_10440</name>
</gene>
<dbReference type="STRING" id="227084.SAMN05421855_10440"/>
<name>A0A1G7HEE1_9FLAO</name>
<protein>
    <submittedName>
        <fullName evidence="1">Uncharacterized protein</fullName>
    </submittedName>
</protein>
<dbReference type="AlphaFoldDB" id="A0A1G7HEE1"/>
<keyword evidence="2" id="KW-1185">Reference proteome</keyword>
<evidence type="ECO:0000313" key="2">
    <source>
        <dbReference type="Proteomes" id="UP000199321"/>
    </source>
</evidence>
<evidence type="ECO:0000313" key="1">
    <source>
        <dbReference type="EMBL" id="SDE98683.1"/>
    </source>
</evidence>
<reference evidence="1 2" key="1">
    <citation type="submission" date="2016-10" db="EMBL/GenBank/DDBJ databases">
        <authorList>
            <person name="de Groot N.N."/>
        </authorList>
    </citation>
    <scope>NUCLEOTIDE SEQUENCE [LARGE SCALE GENOMIC DNA]</scope>
    <source>
        <strain evidence="1 2">DSM 16195</strain>
    </source>
</reference>
<sequence>MMERYKLKETKSIYEYFLSKIYEKGVSVYASLFFTELKNFINYQNKWDYIMSVKDMKPSKIAESSFETIIQSKKNEIPEEYKVTVINHYLKKSENSNSESGKSYYLDLANEFK</sequence>
<accession>A0A1G7HEE1</accession>
<dbReference type="EMBL" id="FNBA01000004">
    <property type="protein sequence ID" value="SDE98683.1"/>
    <property type="molecule type" value="Genomic_DNA"/>
</dbReference>
<proteinExistence type="predicted"/>
<dbReference type="Proteomes" id="UP000199321">
    <property type="component" value="Unassembled WGS sequence"/>
</dbReference>